<feature type="region of interest" description="Disordered" evidence="1">
    <location>
        <begin position="60"/>
        <end position="79"/>
    </location>
</feature>
<comment type="caution">
    <text evidence="2">The sequence shown here is derived from an EMBL/GenBank/DDBJ whole genome shotgun (WGS) entry which is preliminary data.</text>
</comment>
<evidence type="ECO:0000256" key="1">
    <source>
        <dbReference type="SAM" id="MobiDB-lite"/>
    </source>
</evidence>
<evidence type="ECO:0000313" key="5">
    <source>
        <dbReference type="Proteomes" id="UP000188586"/>
    </source>
</evidence>
<dbReference type="EMBL" id="JPGK01000014">
    <property type="protein sequence ID" value="KGA92629.1"/>
    <property type="molecule type" value="Genomic_DNA"/>
</dbReference>
<feature type="region of interest" description="Disordered" evidence="1">
    <location>
        <begin position="19"/>
        <end position="53"/>
    </location>
</feature>
<gene>
    <name evidence="3" type="ORF">BOX24_10915</name>
    <name evidence="2" type="ORF">LptCag_1773</name>
</gene>
<dbReference type="PATRIC" id="fig|178606.4.peg.2671"/>
<evidence type="ECO:0000313" key="2">
    <source>
        <dbReference type="EMBL" id="KGA92629.1"/>
    </source>
</evidence>
<reference evidence="2 4" key="1">
    <citation type="submission" date="2014-06" db="EMBL/GenBank/DDBJ databases">
        <title>Draft genome sequence of iron oxidizing acidophile Leptospirillum ferriphilum DSM14647.</title>
        <authorList>
            <person name="Cardenas J.P."/>
            <person name="Lazcano M."/>
            <person name="Ossandon F.J."/>
            <person name="Corbett M."/>
            <person name="Holmes D.S."/>
            <person name="Watkin E."/>
        </authorList>
    </citation>
    <scope>NUCLEOTIDE SEQUENCE [LARGE SCALE GENOMIC DNA]</scope>
    <source>
        <strain evidence="2 4">DSM 14647</strain>
    </source>
</reference>
<accession>A0A094X254</accession>
<reference evidence="3 5" key="2">
    <citation type="submission" date="2016-11" db="EMBL/GenBank/DDBJ databases">
        <title>Comparative genomics of co-occurring bacteria in distinct bioleaching systems unravels niche-specific adaptation.</title>
        <authorList>
            <person name="Zhang X."/>
            <person name="Liu X."/>
            <person name="Yin H."/>
        </authorList>
    </citation>
    <scope>NUCLEOTIDE SEQUENCE [LARGE SCALE GENOMIC DNA]</scope>
    <source>
        <strain evidence="3 5">DX</strain>
    </source>
</reference>
<sequence>MPRKGLTMARIHEVMRLDTGRIVRSADRPGPGSEKKPGGRDTGIGERGANRSWNGLFSRTALDGRSGLGGGGPGDPGGS</sequence>
<dbReference type="Proteomes" id="UP000188586">
    <property type="component" value="Unassembled WGS sequence"/>
</dbReference>
<evidence type="ECO:0000313" key="4">
    <source>
        <dbReference type="Proteomes" id="UP000029452"/>
    </source>
</evidence>
<feature type="compositionally biased region" description="Gly residues" evidence="1">
    <location>
        <begin position="66"/>
        <end position="79"/>
    </location>
</feature>
<feature type="compositionally biased region" description="Basic and acidic residues" evidence="1">
    <location>
        <begin position="19"/>
        <end position="39"/>
    </location>
</feature>
<evidence type="ECO:0000313" key="3">
    <source>
        <dbReference type="EMBL" id="OOH70219.1"/>
    </source>
</evidence>
<dbReference type="EMBL" id="MPOJ01000027">
    <property type="protein sequence ID" value="OOH70219.1"/>
    <property type="molecule type" value="Genomic_DNA"/>
</dbReference>
<protein>
    <submittedName>
        <fullName evidence="2">Uncharacterized protein</fullName>
    </submittedName>
</protein>
<dbReference type="Proteomes" id="UP000029452">
    <property type="component" value="Unassembled WGS sequence"/>
</dbReference>
<organism evidence="2 4">
    <name type="scientific">Leptospirillum ferriphilum</name>
    <dbReference type="NCBI Taxonomy" id="178606"/>
    <lineage>
        <taxon>Bacteria</taxon>
        <taxon>Pseudomonadati</taxon>
        <taxon>Nitrospirota</taxon>
        <taxon>Nitrospiria</taxon>
        <taxon>Nitrospirales</taxon>
        <taxon>Nitrospiraceae</taxon>
        <taxon>Leptospirillum</taxon>
    </lineage>
</organism>
<name>A0A094X254_9BACT</name>
<proteinExistence type="predicted"/>
<dbReference type="AlphaFoldDB" id="A0A094X254"/>